<protein>
    <submittedName>
        <fullName evidence="2">Vacuolar protein sorting-associated protein 28-like 2</fullName>
    </submittedName>
</protein>
<keyword evidence="3" id="KW-1185">Reference proteome</keyword>
<evidence type="ECO:0000313" key="3">
    <source>
        <dbReference type="Proteomes" id="UP001642464"/>
    </source>
</evidence>
<organism evidence="2 3">
    <name type="scientific">Durusdinium trenchii</name>
    <dbReference type="NCBI Taxonomy" id="1381693"/>
    <lineage>
        <taxon>Eukaryota</taxon>
        <taxon>Sar</taxon>
        <taxon>Alveolata</taxon>
        <taxon>Dinophyceae</taxon>
        <taxon>Suessiales</taxon>
        <taxon>Symbiodiniaceae</taxon>
        <taxon>Durusdinium</taxon>
    </lineage>
</organism>
<proteinExistence type="predicted"/>
<gene>
    <name evidence="2" type="ORF">SCF082_LOCUS33279</name>
</gene>
<dbReference type="EMBL" id="CAXAMM010029446">
    <property type="protein sequence ID" value="CAK9064734.1"/>
    <property type="molecule type" value="Genomic_DNA"/>
</dbReference>
<name>A0ABP0NQL7_9DINO</name>
<comment type="caution">
    <text evidence="2">The sequence shown here is derived from an EMBL/GenBank/DDBJ whole genome shotgun (WGS) entry which is preliminary data.</text>
</comment>
<feature type="domain" description="Peptidase S74" evidence="1">
    <location>
        <begin position="72"/>
        <end position="105"/>
    </location>
</feature>
<sequence length="137" mass="15714">MALYVENICIIWATEKHRGLSAQKHTLATKLATKMATKMELFKATRETQMELYANAYRGITLTASGGTLHGELRPVSFQLKRGAEAKYLKFGFIAQELETVFPNLEHDEYKQKVLEQDAELQDLKKRLDRLERPTAQ</sequence>
<dbReference type="InterPro" id="IPR030392">
    <property type="entry name" value="S74_ICA"/>
</dbReference>
<dbReference type="Proteomes" id="UP001642464">
    <property type="component" value="Unassembled WGS sequence"/>
</dbReference>
<accession>A0ABP0NQL7</accession>
<dbReference type="Pfam" id="PF13884">
    <property type="entry name" value="Peptidase_S74"/>
    <property type="match status" value="1"/>
</dbReference>
<reference evidence="2 3" key="1">
    <citation type="submission" date="2024-02" db="EMBL/GenBank/DDBJ databases">
        <authorList>
            <person name="Chen Y."/>
            <person name="Shah S."/>
            <person name="Dougan E. K."/>
            <person name="Thang M."/>
            <person name="Chan C."/>
        </authorList>
    </citation>
    <scope>NUCLEOTIDE SEQUENCE [LARGE SCALE GENOMIC DNA]</scope>
</reference>
<evidence type="ECO:0000313" key="2">
    <source>
        <dbReference type="EMBL" id="CAK9064734.1"/>
    </source>
</evidence>
<evidence type="ECO:0000259" key="1">
    <source>
        <dbReference type="Pfam" id="PF13884"/>
    </source>
</evidence>